<feature type="transmembrane region" description="Helical" evidence="9">
    <location>
        <begin position="28"/>
        <end position="46"/>
    </location>
</feature>
<feature type="transmembrane region" description="Helical" evidence="9">
    <location>
        <begin position="137"/>
        <end position="157"/>
    </location>
</feature>
<keyword evidence="4" id="KW-1003">Cell membrane</keyword>
<evidence type="ECO:0000256" key="3">
    <source>
        <dbReference type="ARBA" id="ARBA00022448"/>
    </source>
</evidence>
<organism evidence="11">
    <name type="scientific">Anaerolinea thermolimosa</name>
    <dbReference type="NCBI Taxonomy" id="229919"/>
    <lineage>
        <taxon>Bacteria</taxon>
        <taxon>Bacillati</taxon>
        <taxon>Chloroflexota</taxon>
        <taxon>Anaerolineae</taxon>
        <taxon>Anaerolineales</taxon>
        <taxon>Anaerolineaceae</taxon>
        <taxon>Anaerolinea</taxon>
    </lineage>
</organism>
<keyword evidence="8 9" id="KW-0472">Membrane</keyword>
<evidence type="ECO:0000313" key="11">
    <source>
        <dbReference type="EMBL" id="HGS21210.1"/>
    </source>
</evidence>
<dbReference type="SUPFAM" id="SSF161098">
    <property type="entry name" value="MetI-like"/>
    <property type="match status" value="1"/>
</dbReference>
<dbReference type="InterPro" id="IPR043429">
    <property type="entry name" value="ArtM/GltK/GlnP/TcyL/YhdX-like"/>
</dbReference>
<keyword evidence="6" id="KW-0029">Amino-acid transport</keyword>
<dbReference type="PROSITE" id="PS50928">
    <property type="entry name" value="ABC_TM1"/>
    <property type="match status" value="1"/>
</dbReference>
<dbReference type="InterPro" id="IPR010065">
    <property type="entry name" value="AA_ABC_transptr_permease_3TM"/>
</dbReference>
<dbReference type="GO" id="GO:0006865">
    <property type="term" value="P:amino acid transport"/>
    <property type="evidence" value="ECO:0007669"/>
    <property type="project" value="UniProtKB-KW"/>
</dbReference>
<feature type="transmembrane region" description="Helical" evidence="9">
    <location>
        <begin position="163"/>
        <end position="183"/>
    </location>
</feature>
<dbReference type="PANTHER" id="PTHR30614">
    <property type="entry name" value="MEMBRANE COMPONENT OF AMINO ACID ABC TRANSPORTER"/>
    <property type="match status" value="1"/>
</dbReference>
<evidence type="ECO:0000256" key="1">
    <source>
        <dbReference type="ARBA" id="ARBA00004651"/>
    </source>
</evidence>
<evidence type="ECO:0000256" key="4">
    <source>
        <dbReference type="ARBA" id="ARBA00022475"/>
    </source>
</evidence>
<feature type="transmembrane region" description="Helical" evidence="9">
    <location>
        <begin position="260"/>
        <end position="279"/>
    </location>
</feature>
<keyword evidence="7 9" id="KW-1133">Transmembrane helix</keyword>
<accession>A0A7C4PRV0</accession>
<dbReference type="EMBL" id="DSYK01000258">
    <property type="protein sequence ID" value="HGS21210.1"/>
    <property type="molecule type" value="Genomic_DNA"/>
</dbReference>
<dbReference type="InterPro" id="IPR035906">
    <property type="entry name" value="MetI-like_sf"/>
</dbReference>
<comment type="similarity">
    <text evidence="2">Belongs to the binding-protein-dependent transport system permease family. HisMQ subfamily.</text>
</comment>
<dbReference type="NCBIfam" id="TIGR01726">
    <property type="entry name" value="HEQRo_perm_3TM"/>
    <property type="match status" value="1"/>
</dbReference>
<reference evidence="11" key="1">
    <citation type="journal article" date="2020" name="mSystems">
        <title>Genome- and Community-Level Interaction Insights into Carbon Utilization and Element Cycling Functions of Hydrothermarchaeota in Hydrothermal Sediment.</title>
        <authorList>
            <person name="Zhou Z."/>
            <person name="Liu Y."/>
            <person name="Xu W."/>
            <person name="Pan J."/>
            <person name="Luo Z.H."/>
            <person name="Li M."/>
        </authorList>
    </citation>
    <scope>NUCLEOTIDE SEQUENCE [LARGE SCALE GENOMIC DNA]</scope>
    <source>
        <strain evidence="11">SpSt-573</strain>
    </source>
</reference>
<evidence type="ECO:0000259" key="10">
    <source>
        <dbReference type="PROSITE" id="PS50928"/>
    </source>
</evidence>
<evidence type="ECO:0000256" key="8">
    <source>
        <dbReference type="ARBA" id="ARBA00023136"/>
    </source>
</evidence>
<comment type="subcellular location">
    <subcellularLocation>
        <location evidence="1 9">Cell membrane</location>
        <topology evidence="1 9">Multi-pass membrane protein</topology>
    </subcellularLocation>
</comment>
<evidence type="ECO:0000256" key="7">
    <source>
        <dbReference type="ARBA" id="ARBA00022989"/>
    </source>
</evidence>
<feature type="transmembrane region" description="Helical" evidence="9">
    <location>
        <begin position="105"/>
        <end position="125"/>
    </location>
</feature>
<dbReference type="GO" id="GO:0043190">
    <property type="term" value="C:ATP-binding cassette (ABC) transporter complex"/>
    <property type="evidence" value="ECO:0007669"/>
    <property type="project" value="InterPro"/>
</dbReference>
<feature type="domain" description="ABC transmembrane type-1" evidence="10">
    <location>
        <begin position="63"/>
        <end position="279"/>
    </location>
</feature>
<name>A0A7C4PRV0_9CHLR</name>
<dbReference type="Pfam" id="PF00528">
    <property type="entry name" value="BPD_transp_1"/>
    <property type="match status" value="1"/>
</dbReference>
<comment type="caution">
    <text evidence="11">The sequence shown here is derived from an EMBL/GenBank/DDBJ whole genome shotgun (WGS) entry which is preliminary data.</text>
</comment>
<evidence type="ECO:0000256" key="5">
    <source>
        <dbReference type="ARBA" id="ARBA00022692"/>
    </source>
</evidence>
<feature type="transmembrane region" description="Helical" evidence="9">
    <location>
        <begin position="58"/>
        <end position="85"/>
    </location>
</feature>
<dbReference type="PANTHER" id="PTHR30614:SF20">
    <property type="entry name" value="GLUTAMINE TRANSPORT SYSTEM PERMEASE PROTEIN GLNP"/>
    <property type="match status" value="1"/>
</dbReference>
<gene>
    <name evidence="11" type="ORF">ENT37_05000</name>
</gene>
<protein>
    <submittedName>
        <fullName evidence="11">Amino acid ABC transporter permease</fullName>
    </submittedName>
</protein>
<evidence type="ECO:0000256" key="9">
    <source>
        <dbReference type="RuleBase" id="RU363032"/>
    </source>
</evidence>
<dbReference type="Gene3D" id="1.10.3720.10">
    <property type="entry name" value="MetI-like"/>
    <property type="match status" value="1"/>
</dbReference>
<evidence type="ECO:0000256" key="6">
    <source>
        <dbReference type="ARBA" id="ARBA00022970"/>
    </source>
</evidence>
<keyword evidence="5 9" id="KW-0812">Transmembrane</keyword>
<dbReference type="AlphaFoldDB" id="A0A7C4PRV0"/>
<evidence type="ECO:0000256" key="2">
    <source>
        <dbReference type="ARBA" id="ARBA00010072"/>
    </source>
</evidence>
<dbReference type="CDD" id="cd06261">
    <property type="entry name" value="TM_PBP2"/>
    <property type="match status" value="1"/>
</dbReference>
<dbReference type="InterPro" id="IPR000515">
    <property type="entry name" value="MetI-like"/>
</dbReference>
<keyword evidence="3 9" id="KW-0813">Transport</keyword>
<sequence length="289" mass="31499">MAYEDASLAQGNVITVNRESLRLRLERFPWWFLVILLVTAVTALIITTKSTYTEAFGFIRAGLSVTIMTTISAYFIALIVGIVTGLGRISRNVVFKNLATFYVEVVRGIPMLVLIFFIALVLVPAVTSSLNALGERLSAVGLGGLGAFFSSVTNKGVPMQLRAVIALSVTYGAFSAEIFRAGIQSIHKGQMEAARSQGMTYGQAMRYIILPQAIRNVLPALGNDFISMLKDSSLVSVLAVRDITQVAKLYAGQTFRYPEAYLTLAVLYLSMTMLLSLGVKALEKRFQSS</sequence>
<proteinExistence type="inferred from homology"/>
<dbReference type="GO" id="GO:0022857">
    <property type="term" value="F:transmembrane transporter activity"/>
    <property type="evidence" value="ECO:0007669"/>
    <property type="project" value="InterPro"/>
</dbReference>